<reference evidence="2 3" key="1">
    <citation type="submission" date="2020-01" db="EMBL/GenBank/DDBJ databases">
        <title>Genomes assembled from Gulf of Kutch pelagic sediment metagenomes.</title>
        <authorList>
            <person name="Chandrashekar M."/>
            <person name="Mahajan M.S."/>
            <person name="Dave K.J."/>
            <person name="Vatsa P."/>
            <person name="Nathani N.M."/>
        </authorList>
    </citation>
    <scope>NUCLEOTIDE SEQUENCE [LARGE SCALE GENOMIC DNA]</scope>
    <source>
        <strain evidence="2">KS3-K002</strain>
    </source>
</reference>
<dbReference type="Proteomes" id="UP000702544">
    <property type="component" value="Unassembled WGS sequence"/>
</dbReference>
<dbReference type="Pfam" id="PF05685">
    <property type="entry name" value="Uma2"/>
    <property type="match status" value="1"/>
</dbReference>
<gene>
    <name evidence="2" type="ORF">GWO12_12315</name>
</gene>
<dbReference type="InterPro" id="IPR012296">
    <property type="entry name" value="Nuclease_put_TT1808"/>
</dbReference>
<keyword evidence="2" id="KW-0540">Nuclease</keyword>
<dbReference type="AlphaFoldDB" id="A0AAE4ZB16"/>
<dbReference type="Gene3D" id="3.90.1570.10">
    <property type="entry name" value="tt1808, chain A"/>
    <property type="match status" value="1"/>
</dbReference>
<dbReference type="CDD" id="cd06260">
    <property type="entry name" value="DUF820-like"/>
    <property type="match status" value="1"/>
</dbReference>
<evidence type="ECO:0000313" key="3">
    <source>
        <dbReference type="Proteomes" id="UP000702544"/>
    </source>
</evidence>
<feature type="domain" description="Putative restriction endonuclease" evidence="1">
    <location>
        <begin position="11"/>
        <end position="175"/>
    </location>
</feature>
<dbReference type="SUPFAM" id="SSF52980">
    <property type="entry name" value="Restriction endonuclease-like"/>
    <property type="match status" value="1"/>
</dbReference>
<protein>
    <submittedName>
        <fullName evidence="2">Uma2 family endonuclease</fullName>
    </submittedName>
</protein>
<keyword evidence="2" id="KW-0378">Hydrolase</keyword>
<evidence type="ECO:0000313" key="2">
    <source>
        <dbReference type="EMBL" id="NIR75877.1"/>
    </source>
</evidence>
<dbReference type="EMBL" id="JAACAK010000098">
    <property type="protein sequence ID" value="NIR75877.1"/>
    <property type="molecule type" value="Genomic_DNA"/>
</dbReference>
<proteinExistence type="predicted"/>
<sequence length="179" mass="19458">MDAATITAEELLTSGPRNKRCELIRGRLVVREPAGARHGSVTAELAFQLMAHVKAGSLGRVYAAETGFKIESDPDTVRAPDIAFVAEERAPESDPIGFPDYAPDLVVEVLGTDDRPGEVLAKVGDWLNAGVRLVWVVSPERREVRVYRFDGSVSTLGERDRLDGEGVLPGFTCPLGELW</sequence>
<evidence type="ECO:0000259" key="1">
    <source>
        <dbReference type="Pfam" id="PF05685"/>
    </source>
</evidence>
<name>A0AAE4ZB16_9BACT</name>
<organism evidence="2 3">
    <name type="scientific">Candidatus Kutchimonas denitrificans</name>
    <dbReference type="NCBI Taxonomy" id="3056748"/>
    <lineage>
        <taxon>Bacteria</taxon>
        <taxon>Pseudomonadati</taxon>
        <taxon>Gemmatimonadota</taxon>
        <taxon>Gemmatimonadia</taxon>
        <taxon>Candidatus Palauibacterales</taxon>
        <taxon>Candidatus Palauibacteraceae</taxon>
        <taxon>Candidatus Kutchimonas</taxon>
    </lineage>
</organism>
<dbReference type="PANTHER" id="PTHR34107">
    <property type="entry name" value="SLL0198 PROTEIN-RELATED"/>
    <property type="match status" value="1"/>
</dbReference>
<accession>A0AAE4ZB16</accession>
<dbReference type="InterPro" id="IPR011335">
    <property type="entry name" value="Restrct_endonuc-II-like"/>
</dbReference>
<dbReference type="PANTHER" id="PTHR34107:SF1">
    <property type="entry name" value="SLL0198 PROTEIN"/>
    <property type="match status" value="1"/>
</dbReference>
<dbReference type="InterPro" id="IPR008538">
    <property type="entry name" value="Uma2"/>
</dbReference>
<keyword evidence="2" id="KW-0255">Endonuclease</keyword>
<dbReference type="GO" id="GO:0004519">
    <property type="term" value="F:endonuclease activity"/>
    <property type="evidence" value="ECO:0007669"/>
    <property type="project" value="UniProtKB-KW"/>
</dbReference>
<comment type="caution">
    <text evidence="2">The sequence shown here is derived from an EMBL/GenBank/DDBJ whole genome shotgun (WGS) entry which is preliminary data.</text>
</comment>